<dbReference type="EMBL" id="JAAALK010000086">
    <property type="protein sequence ID" value="KAG8081986.1"/>
    <property type="molecule type" value="Genomic_DNA"/>
</dbReference>
<evidence type="ECO:0000256" key="1">
    <source>
        <dbReference type="SAM" id="MobiDB-lite"/>
    </source>
</evidence>
<comment type="caution">
    <text evidence="2">The sequence shown here is derived from an EMBL/GenBank/DDBJ whole genome shotgun (WGS) entry which is preliminary data.</text>
</comment>
<sequence>MTYFFQLSSFFSPQTEPAAPPAAGLRRDRRRRPPPRPSTPGSAAPLPAGIRQTSSRPRSVAPPPRPTPSASSATDAIGLRRDPPRRSPSTPGSVAPLHAGIRRACVPLPTAPPPCRAPSRRTPPRLLPAGHRAPLRPSPGSELPFQPVCSPSNQVSFPATRMRARFLAYDTVGSVSFVV</sequence>
<proteinExistence type="predicted"/>
<evidence type="ECO:0000313" key="2">
    <source>
        <dbReference type="EMBL" id="KAG8081986.1"/>
    </source>
</evidence>
<accession>A0A8J5SVB0</accession>
<feature type="compositionally biased region" description="Polar residues" evidence="1">
    <location>
        <begin position="1"/>
        <end position="15"/>
    </location>
</feature>
<dbReference type="Proteomes" id="UP000729402">
    <property type="component" value="Unassembled WGS sequence"/>
</dbReference>
<organism evidence="2 3">
    <name type="scientific">Zizania palustris</name>
    <name type="common">Northern wild rice</name>
    <dbReference type="NCBI Taxonomy" id="103762"/>
    <lineage>
        <taxon>Eukaryota</taxon>
        <taxon>Viridiplantae</taxon>
        <taxon>Streptophyta</taxon>
        <taxon>Embryophyta</taxon>
        <taxon>Tracheophyta</taxon>
        <taxon>Spermatophyta</taxon>
        <taxon>Magnoliopsida</taxon>
        <taxon>Liliopsida</taxon>
        <taxon>Poales</taxon>
        <taxon>Poaceae</taxon>
        <taxon>BOP clade</taxon>
        <taxon>Oryzoideae</taxon>
        <taxon>Oryzeae</taxon>
        <taxon>Zizaniinae</taxon>
        <taxon>Zizania</taxon>
    </lineage>
</organism>
<evidence type="ECO:0000313" key="3">
    <source>
        <dbReference type="Proteomes" id="UP000729402"/>
    </source>
</evidence>
<reference evidence="2" key="2">
    <citation type="submission" date="2021-02" db="EMBL/GenBank/DDBJ databases">
        <authorList>
            <person name="Kimball J.A."/>
            <person name="Haas M.W."/>
            <person name="Macchietto M."/>
            <person name="Kono T."/>
            <person name="Duquette J."/>
            <person name="Shao M."/>
        </authorList>
    </citation>
    <scope>NUCLEOTIDE SEQUENCE</scope>
    <source>
        <tissue evidence="2">Fresh leaf tissue</tissue>
    </source>
</reference>
<keyword evidence="3" id="KW-1185">Reference proteome</keyword>
<protein>
    <submittedName>
        <fullName evidence="2">Uncharacterized protein</fullName>
    </submittedName>
</protein>
<reference evidence="2" key="1">
    <citation type="journal article" date="2021" name="bioRxiv">
        <title>Whole Genome Assembly and Annotation of Northern Wild Rice, Zizania palustris L., Supports a Whole Genome Duplication in the Zizania Genus.</title>
        <authorList>
            <person name="Haas M."/>
            <person name="Kono T."/>
            <person name="Macchietto M."/>
            <person name="Millas R."/>
            <person name="McGilp L."/>
            <person name="Shao M."/>
            <person name="Duquette J."/>
            <person name="Hirsch C.N."/>
            <person name="Kimball J."/>
        </authorList>
    </citation>
    <scope>NUCLEOTIDE SEQUENCE</scope>
    <source>
        <tissue evidence="2">Fresh leaf tissue</tissue>
    </source>
</reference>
<feature type="region of interest" description="Disordered" evidence="1">
    <location>
        <begin position="1"/>
        <end position="126"/>
    </location>
</feature>
<name>A0A8J5SVB0_ZIZPA</name>
<dbReference type="AlphaFoldDB" id="A0A8J5SVB0"/>
<gene>
    <name evidence="2" type="ORF">GUJ93_ZPchr0014g47360</name>
</gene>